<protein>
    <submittedName>
        <fullName evidence="1">Uncharacterized protein</fullName>
    </submittedName>
</protein>
<feature type="non-terminal residue" evidence="1">
    <location>
        <position position="88"/>
    </location>
</feature>
<name>A0AAW9EF69_KLEAE</name>
<evidence type="ECO:0000313" key="1">
    <source>
        <dbReference type="EMBL" id="MDX7018561.1"/>
    </source>
</evidence>
<organism evidence="1 2">
    <name type="scientific">Klebsiella aerogenes</name>
    <name type="common">Enterobacter aerogenes</name>
    <dbReference type="NCBI Taxonomy" id="548"/>
    <lineage>
        <taxon>Bacteria</taxon>
        <taxon>Pseudomonadati</taxon>
        <taxon>Pseudomonadota</taxon>
        <taxon>Gammaproteobacteria</taxon>
        <taxon>Enterobacterales</taxon>
        <taxon>Enterobacteriaceae</taxon>
        <taxon>Klebsiella/Raoultella group</taxon>
        <taxon>Klebsiella</taxon>
    </lineage>
</organism>
<dbReference type="EMBL" id="JAWZZT010001061">
    <property type="protein sequence ID" value="MDX7018561.1"/>
    <property type="molecule type" value="Genomic_DNA"/>
</dbReference>
<accession>A0AAW9EF69</accession>
<reference evidence="1" key="1">
    <citation type="submission" date="2023-11" db="EMBL/GenBank/DDBJ databases">
        <title>Detection of rare carbapenemases in Enterobacterales - comparison of two colorimetric and two CIM-based carbapenemase assays.</title>
        <authorList>
            <person name="Schaffarczyk L."/>
            <person name="Noster J."/>
            <person name="Stelzer Y."/>
            <person name="Sattler J."/>
            <person name="Gatermann S."/>
            <person name="Hamprecht A."/>
        </authorList>
    </citation>
    <scope>NUCLEOTIDE SEQUENCE</scope>
    <source>
        <strain evidence="1">CIM-Cont-037</strain>
    </source>
</reference>
<sequence>PESVNFRIIGSELSFEEQDTLEYKGAYFMRPDGTMHDDMFRGLTFKMDLNKLNILFKSRKWGLVKSPEENFILPDFWNVNLWKNDLPW</sequence>
<gene>
    <name evidence="1" type="ORF">SJ059_29485</name>
</gene>
<comment type="caution">
    <text evidence="1">The sequence shown here is derived from an EMBL/GenBank/DDBJ whole genome shotgun (WGS) entry which is preliminary data.</text>
</comment>
<dbReference type="AlphaFoldDB" id="A0AAW9EF69"/>
<evidence type="ECO:0000313" key="2">
    <source>
        <dbReference type="Proteomes" id="UP001279012"/>
    </source>
</evidence>
<dbReference type="Proteomes" id="UP001279012">
    <property type="component" value="Unassembled WGS sequence"/>
</dbReference>
<proteinExistence type="predicted"/>
<feature type="non-terminal residue" evidence="1">
    <location>
        <position position="1"/>
    </location>
</feature>